<evidence type="ECO:0000313" key="9">
    <source>
        <dbReference type="EMBL" id="EIJ33847.1"/>
    </source>
</evidence>
<comment type="function">
    <text evidence="7">Possible subunit of a heme lyase.</text>
</comment>
<keyword evidence="2 7" id="KW-0349">Heme</keyword>
<feature type="transmembrane region" description="Helical" evidence="7">
    <location>
        <begin position="102"/>
        <end position="123"/>
    </location>
</feature>
<evidence type="ECO:0000256" key="2">
    <source>
        <dbReference type="ARBA" id="ARBA00022617"/>
    </source>
</evidence>
<dbReference type="InterPro" id="IPR005616">
    <property type="entry name" value="CcmH/CycL/Ccl2/NrfF_N"/>
</dbReference>
<dbReference type="FunFam" id="1.10.8.640:FF:000001">
    <property type="entry name" value="Cytochrome c-type biogenesis protein"/>
    <property type="match status" value="1"/>
</dbReference>
<dbReference type="EMBL" id="JH651384">
    <property type="protein sequence ID" value="EIJ33847.1"/>
    <property type="molecule type" value="Genomic_DNA"/>
</dbReference>
<dbReference type="PANTHER" id="PTHR47870">
    <property type="entry name" value="CYTOCHROME C-TYPE BIOGENESIS PROTEIN CCMH"/>
    <property type="match status" value="1"/>
</dbReference>
<feature type="chain" id="PRO_5025074410" description="Cytochrome c-type biogenesis protein" evidence="7">
    <location>
        <begin position="19"/>
        <end position="151"/>
    </location>
</feature>
<name>A0A656HBU3_THINJ</name>
<keyword evidence="10" id="KW-1185">Reference proteome</keyword>
<dbReference type="OrthoDB" id="9804975at2"/>
<dbReference type="PANTHER" id="PTHR47870:SF1">
    <property type="entry name" value="CYTOCHROME C-TYPE BIOGENESIS PROTEIN CCMH"/>
    <property type="match status" value="1"/>
</dbReference>
<dbReference type="InterPro" id="IPR038297">
    <property type="entry name" value="CcmH/CycL/NrfF/Ccl2_sf"/>
</dbReference>
<dbReference type="Pfam" id="PF03918">
    <property type="entry name" value="CcmH"/>
    <property type="match status" value="1"/>
</dbReference>
<evidence type="ECO:0000259" key="8">
    <source>
        <dbReference type="Pfam" id="PF03918"/>
    </source>
</evidence>
<keyword evidence="7" id="KW-0472">Membrane</keyword>
<protein>
    <recommendedName>
        <fullName evidence="7">Cytochrome c-type biogenesis protein</fullName>
    </recommendedName>
</protein>
<dbReference type="RefSeq" id="WP_002707795.1">
    <property type="nucleotide sequence ID" value="NZ_JH651384.1"/>
</dbReference>
<keyword evidence="7" id="KW-0812">Transmembrane</keyword>
<keyword evidence="7" id="KW-1133">Transmembrane helix</keyword>
<organism evidence="9 10">
    <name type="scientific">Thiothrix nivea (strain ATCC 35100 / DSM 5205 / JP2)</name>
    <dbReference type="NCBI Taxonomy" id="870187"/>
    <lineage>
        <taxon>Bacteria</taxon>
        <taxon>Pseudomonadati</taxon>
        <taxon>Pseudomonadota</taxon>
        <taxon>Gammaproteobacteria</taxon>
        <taxon>Thiotrichales</taxon>
        <taxon>Thiotrichaceae</taxon>
        <taxon>Thiothrix</taxon>
    </lineage>
</organism>
<dbReference type="InterPro" id="IPR051263">
    <property type="entry name" value="C-type_cytochrome_biogenesis"/>
</dbReference>
<dbReference type="AlphaFoldDB" id="A0A656HBU3"/>
<keyword evidence="6 7" id="KW-0408">Iron</keyword>
<evidence type="ECO:0000313" key="10">
    <source>
        <dbReference type="Proteomes" id="UP000005317"/>
    </source>
</evidence>
<comment type="similarity">
    <text evidence="1 7">Belongs to the CcmH/CycL/Ccl2/NrfF family.</text>
</comment>
<feature type="domain" description="CcmH/CycL/Ccl2/NrfF N-terminal" evidence="8">
    <location>
        <begin position="7"/>
        <end position="146"/>
    </location>
</feature>
<dbReference type="CDD" id="cd16378">
    <property type="entry name" value="CcmH_N"/>
    <property type="match status" value="1"/>
</dbReference>
<dbReference type="GO" id="GO:0005886">
    <property type="term" value="C:plasma membrane"/>
    <property type="evidence" value="ECO:0007669"/>
    <property type="project" value="TreeGrafter"/>
</dbReference>
<evidence type="ECO:0000256" key="4">
    <source>
        <dbReference type="ARBA" id="ARBA00022729"/>
    </source>
</evidence>
<evidence type="ECO:0000256" key="3">
    <source>
        <dbReference type="ARBA" id="ARBA00022723"/>
    </source>
</evidence>
<reference evidence="10" key="1">
    <citation type="journal article" date="2011" name="Stand. Genomic Sci.">
        <title>Genome sequence of the filamentous, gliding Thiothrix nivea neotype strain (JP2(T)).</title>
        <authorList>
            <person name="Lapidus A."/>
            <person name="Nolan M."/>
            <person name="Lucas S."/>
            <person name="Glavina Del Rio T."/>
            <person name="Tice H."/>
            <person name="Cheng J.F."/>
            <person name="Tapia R."/>
            <person name="Han C."/>
            <person name="Goodwin L."/>
            <person name="Pitluck S."/>
            <person name="Liolios K."/>
            <person name="Pagani I."/>
            <person name="Ivanova N."/>
            <person name="Huntemann M."/>
            <person name="Mavromatis K."/>
            <person name="Mikhailova N."/>
            <person name="Pati A."/>
            <person name="Chen A."/>
            <person name="Palaniappan K."/>
            <person name="Land M."/>
            <person name="Brambilla E.M."/>
            <person name="Rohde M."/>
            <person name="Abt B."/>
            <person name="Verbarg S."/>
            <person name="Goker M."/>
            <person name="Bristow J."/>
            <person name="Eisen J.A."/>
            <person name="Markowitz V."/>
            <person name="Hugenholtz P."/>
            <person name="Kyrpides N.C."/>
            <person name="Klenk H.P."/>
            <person name="Woyke T."/>
        </authorList>
    </citation>
    <scope>NUCLEOTIDE SEQUENCE [LARGE SCALE GENOMIC DNA]</scope>
    <source>
        <strain evidence="10">ATCC 35100 / DSM 5205 / JP2</strain>
    </source>
</reference>
<keyword evidence="3 7" id="KW-0479">Metal-binding</keyword>
<proteinExistence type="inferred from homology"/>
<evidence type="ECO:0000256" key="7">
    <source>
        <dbReference type="RuleBase" id="RU364112"/>
    </source>
</evidence>
<evidence type="ECO:0000256" key="5">
    <source>
        <dbReference type="ARBA" id="ARBA00022748"/>
    </source>
</evidence>
<accession>A0A656HBU3</accession>
<sequence length="151" mass="17013" precursor="true">MKRLLLILLLLAPVAAFASIEVHQFQTPTQEALYNEMIAELRCLVCQNQNLADSNSELARDLRGKTYELVMAGSSRDEIIEFMVSRYGDFVLYKPPVKQSTLLLWTGPLLFMLLGLGILFAFLRKKSRQVSQPISEADRQRAEQLLGGGKP</sequence>
<keyword evidence="4 7" id="KW-0732">Signal</keyword>
<dbReference type="GO" id="GO:0017004">
    <property type="term" value="P:cytochrome complex assembly"/>
    <property type="evidence" value="ECO:0007669"/>
    <property type="project" value="UniProtKB-KW"/>
</dbReference>
<keyword evidence="5" id="KW-0201">Cytochrome c-type biogenesis</keyword>
<evidence type="ECO:0000256" key="6">
    <source>
        <dbReference type="ARBA" id="ARBA00023004"/>
    </source>
</evidence>
<dbReference type="Gene3D" id="1.10.8.640">
    <property type="entry name" value="Cytochrome C biogenesis protein"/>
    <property type="match status" value="1"/>
</dbReference>
<gene>
    <name evidence="9" type="ORF">Thini_1229</name>
</gene>
<evidence type="ECO:0000256" key="1">
    <source>
        <dbReference type="ARBA" id="ARBA00010342"/>
    </source>
</evidence>
<feature type="signal peptide" evidence="7">
    <location>
        <begin position="1"/>
        <end position="18"/>
    </location>
</feature>
<dbReference type="Proteomes" id="UP000005317">
    <property type="component" value="Unassembled WGS sequence"/>
</dbReference>
<dbReference type="GO" id="GO:0046872">
    <property type="term" value="F:metal ion binding"/>
    <property type="evidence" value="ECO:0007669"/>
    <property type="project" value="UniProtKB-KW"/>
</dbReference>